<evidence type="ECO:0000313" key="3">
    <source>
        <dbReference type="WBParaSite" id="SSTP_0000361900.1"/>
    </source>
</evidence>
<dbReference type="AlphaFoldDB" id="A0A0K0E297"/>
<dbReference type="Proteomes" id="UP000035681">
    <property type="component" value="Unplaced"/>
</dbReference>
<protein>
    <submittedName>
        <fullName evidence="4">Chondroitin proteoglycan 4 domain-containing protein</fullName>
    </submittedName>
</protein>
<proteinExistence type="predicted"/>
<keyword evidence="1" id="KW-0732">Signal</keyword>
<organism evidence="3">
    <name type="scientific">Strongyloides stercoralis</name>
    <name type="common">Threadworm</name>
    <dbReference type="NCBI Taxonomy" id="6248"/>
    <lineage>
        <taxon>Eukaryota</taxon>
        <taxon>Metazoa</taxon>
        <taxon>Ecdysozoa</taxon>
        <taxon>Nematoda</taxon>
        <taxon>Chromadorea</taxon>
        <taxon>Rhabditida</taxon>
        <taxon>Tylenchina</taxon>
        <taxon>Panagrolaimomorpha</taxon>
        <taxon>Strongyloidoidea</taxon>
        <taxon>Strongyloididae</taxon>
        <taxon>Strongyloides</taxon>
    </lineage>
</organism>
<evidence type="ECO:0000313" key="2">
    <source>
        <dbReference type="Proteomes" id="UP000035681"/>
    </source>
</evidence>
<keyword evidence="2" id="KW-1185">Reference proteome</keyword>
<evidence type="ECO:0000313" key="4">
    <source>
        <dbReference type="WBParaSite" id="TCONS_00005508.p1"/>
    </source>
</evidence>
<reference evidence="3" key="1">
    <citation type="submission" date="2015-08" db="UniProtKB">
        <authorList>
            <consortium name="WormBaseParasite"/>
        </authorList>
    </citation>
    <scope>IDENTIFICATION</scope>
</reference>
<evidence type="ECO:0000256" key="1">
    <source>
        <dbReference type="SAM" id="SignalP"/>
    </source>
</evidence>
<name>A0A0K0E297_STRER</name>
<dbReference type="WBParaSite" id="TCONS_00005508.p1">
    <property type="protein sequence ID" value="TCONS_00005508.p1"/>
    <property type="gene ID" value="XLOC_003790"/>
</dbReference>
<sequence>MKLFIILLFFLFLSVYSDIRRRRSMNEDYYDCFQICSNYGMKKYEIGQTWCQQRCKDLYFAYNNSDIKFLETVYMTKFIQCIEKIKDSYKCGDHIDNIARILTPQDIVNLNYKLIKYYLSGGKTVIDESYLENESCRGKCIKQNMHSNLEVELFCKNQCDNHKSSKNNEVNNQNNVEIIKKFTI</sequence>
<feature type="signal peptide" evidence="1">
    <location>
        <begin position="1"/>
        <end position="17"/>
    </location>
</feature>
<dbReference type="WBParaSite" id="SSTP_0000361900.1">
    <property type="protein sequence ID" value="SSTP_0000361900.1"/>
    <property type="gene ID" value="SSTP_0000361900"/>
</dbReference>
<feature type="chain" id="PRO_5005327408" evidence="1">
    <location>
        <begin position="18"/>
        <end position="184"/>
    </location>
</feature>
<accession>A0A0K0E297</accession>